<sequence length="98" mass="11115">MTDPFTCIKALRRPRLLVRAARFGLVDYNRDRDLKKLMKTAATPSPATAIDELLQEEARLEDTRKSGDASYSIAHHVEVLIALMSELRLLPQGPREVR</sequence>
<dbReference type="EMBL" id="BNCH01000001">
    <property type="protein sequence ID" value="GHE85031.1"/>
    <property type="molecule type" value="Genomic_DNA"/>
</dbReference>
<protein>
    <submittedName>
        <fullName evidence="1">Uncharacterized protein</fullName>
    </submittedName>
</protein>
<evidence type="ECO:0000313" key="2">
    <source>
        <dbReference type="Proteomes" id="UP000609802"/>
    </source>
</evidence>
<dbReference type="RefSeq" id="WP_191284436.1">
    <property type="nucleotide sequence ID" value="NZ_BNCH01000001.1"/>
</dbReference>
<reference evidence="2" key="1">
    <citation type="journal article" date="2019" name="Int. J. Syst. Evol. Microbiol.">
        <title>The Global Catalogue of Microorganisms (GCM) 10K type strain sequencing project: providing services to taxonomists for standard genome sequencing and annotation.</title>
        <authorList>
            <consortium name="The Broad Institute Genomics Platform"/>
            <consortium name="The Broad Institute Genome Sequencing Center for Infectious Disease"/>
            <person name="Wu L."/>
            <person name="Ma J."/>
        </authorList>
    </citation>
    <scope>NUCLEOTIDE SEQUENCE [LARGE SCALE GENOMIC DNA]</scope>
    <source>
        <strain evidence="2">KCTC 42443</strain>
    </source>
</reference>
<proteinExistence type="predicted"/>
<gene>
    <name evidence="1" type="ORF">GCM10016455_00100</name>
</gene>
<keyword evidence="2" id="KW-1185">Reference proteome</keyword>
<organism evidence="1 2">
    <name type="scientific">Aliiroseovarius zhejiangensis</name>
    <dbReference type="NCBI Taxonomy" id="1632025"/>
    <lineage>
        <taxon>Bacteria</taxon>
        <taxon>Pseudomonadati</taxon>
        <taxon>Pseudomonadota</taxon>
        <taxon>Alphaproteobacteria</taxon>
        <taxon>Rhodobacterales</taxon>
        <taxon>Paracoccaceae</taxon>
        <taxon>Aliiroseovarius</taxon>
    </lineage>
</organism>
<accession>A0ABQ3IMW7</accession>
<evidence type="ECO:0000313" key="1">
    <source>
        <dbReference type="EMBL" id="GHE85031.1"/>
    </source>
</evidence>
<dbReference type="Pfam" id="PF20083">
    <property type="entry name" value="DUF6477"/>
    <property type="match status" value="1"/>
</dbReference>
<dbReference type="InterPro" id="IPR045516">
    <property type="entry name" value="DUF6477"/>
</dbReference>
<name>A0ABQ3IMW7_9RHOB</name>
<comment type="caution">
    <text evidence="1">The sequence shown here is derived from an EMBL/GenBank/DDBJ whole genome shotgun (WGS) entry which is preliminary data.</text>
</comment>
<dbReference type="Proteomes" id="UP000609802">
    <property type="component" value="Unassembled WGS sequence"/>
</dbReference>